<feature type="domain" description="PAS" evidence="6">
    <location>
        <begin position="8"/>
        <end position="60"/>
    </location>
</feature>
<dbReference type="InterPro" id="IPR035965">
    <property type="entry name" value="PAS-like_dom_sf"/>
</dbReference>
<dbReference type="Pfam" id="PF25601">
    <property type="entry name" value="AAA_lid_14"/>
    <property type="match status" value="1"/>
</dbReference>
<keyword evidence="8" id="KW-1185">Reference proteome</keyword>
<organism evidence="7 8">
    <name type="scientific">Effusibacillus consociatus</name>
    <dbReference type="NCBI Taxonomy" id="1117041"/>
    <lineage>
        <taxon>Bacteria</taxon>
        <taxon>Bacillati</taxon>
        <taxon>Bacillota</taxon>
        <taxon>Bacilli</taxon>
        <taxon>Bacillales</taxon>
        <taxon>Alicyclobacillaceae</taxon>
        <taxon>Effusibacillus</taxon>
    </lineage>
</organism>
<dbReference type="RefSeq" id="WP_380027781.1">
    <property type="nucleotide sequence ID" value="NZ_JBHSHC010000128.1"/>
</dbReference>
<dbReference type="Gene3D" id="3.40.50.300">
    <property type="entry name" value="P-loop containing nucleotide triphosphate hydrolases"/>
    <property type="match status" value="1"/>
</dbReference>
<reference evidence="8" key="1">
    <citation type="journal article" date="2019" name="Int. J. Syst. Evol. Microbiol.">
        <title>The Global Catalogue of Microorganisms (GCM) 10K type strain sequencing project: providing services to taxonomists for standard genome sequencing and annotation.</title>
        <authorList>
            <consortium name="The Broad Institute Genomics Platform"/>
            <consortium name="The Broad Institute Genome Sequencing Center for Infectious Disease"/>
            <person name="Wu L."/>
            <person name="Ma J."/>
        </authorList>
    </citation>
    <scope>NUCLEOTIDE SEQUENCE [LARGE SCALE GENOMIC DNA]</scope>
    <source>
        <strain evidence="8">WYCCWR 12678</strain>
    </source>
</reference>
<dbReference type="InterPro" id="IPR009057">
    <property type="entry name" value="Homeodomain-like_sf"/>
</dbReference>
<dbReference type="InterPro" id="IPR000014">
    <property type="entry name" value="PAS"/>
</dbReference>
<protein>
    <submittedName>
        <fullName evidence="7">Sigma-54 interaction domain-containing protein</fullName>
    </submittedName>
</protein>
<dbReference type="CDD" id="cd00009">
    <property type="entry name" value="AAA"/>
    <property type="match status" value="1"/>
</dbReference>
<accession>A0ABV9Q6C4</accession>
<dbReference type="SMART" id="SM00091">
    <property type="entry name" value="PAS"/>
    <property type="match status" value="1"/>
</dbReference>
<dbReference type="InterPro" id="IPR025662">
    <property type="entry name" value="Sigma_54_int_dom_ATP-bd_1"/>
</dbReference>
<evidence type="ECO:0000259" key="5">
    <source>
        <dbReference type="PROSITE" id="PS50045"/>
    </source>
</evidence>
<dbReference type="Pfam" id="PF13426">
    <property type="entry name" value="PAS_9"/>
    <property type="match status" value="1"/>
</dbReference>
<dbReference type="SUPFAM" id="SSF55785">
    <property type="entry name" value="PYP-like sensor domain (PAS domain)"/>
    <property type="match status" value="1"/>
</dbReference>
<evidence type="ECO:0000256" key="1">
    <source>
        <dbReference type="ARBA" id="ARBA00022741"/>
    </source>
</evidence>
<sequence length="442" mass="48952">MGTIDSKMKAYFDVLLDSVNDAVTGVDRDGTVLYWNNVAERIYGIQKDQIVGKKIGEFFQKGSVMLFQVMESGCPVHQVYHNPRPDKHVFINAVPIYDKDGELIGAIAIEQDITHTVKLSEELYSKPDDRIHAHSDYPLVNRNSSMQQVIQLLTQTSEQPYSFLLTGETGVGKETLAKMTHHAGKRSGPFLSISCDSIPSGLLDSELFGYDGKAFGGNQEERPGKFELAIDGTLYLKNIHVLPLSTQSKLAQTLSEGQFYRIGGTLPLPLRCHIVASSTANLEEMVSKGLFLKELYYAFHSLSVPALRERKEDLPELCHLFLSESAQVIGKSAPRLTSEVMAALTTYHWPGNLPQLRNIMEHLAIVSNGAQITLDTLPPAIRLVTLADLAEGSLPLPTLSEEMERSKIEDALKRTRGNKASAARLLGISRGSLYYKMKQYGL</sequence>
<proteinExistence type="predicted"/>
<dbReference type="Gene3D" id="1.10.10.60">
    <property type="entry name" value="Homeodomain-like"/>
    <property type="match status" value="1"/>
</dbReference>
<dbReference type="InterPro" id="IPR002078">
    <property type="entry name" value="Sigma_54_int"/>
</dbReference>
<dbReference type="SMART" id="SM00382">
    <property type="entry name" value="AAA"/>
    <property type="match status" value="1"/>
</dbReference>
<evidence type="ECO:0000313" key="7">
    <source>
        <dbReference type="EMBL" id="MFC4769358.1"/>
    </source>
</evidence>
<gene>
    <name evidence="7" type="ORF">ACFO8Q_18680</name>
</gene>
<dbReference type="InterPro" id="IPR027417">
    <property type="entry name" value="P-loop_NTPase"/>
</dbReference>
<dbReference type="Pfam" id="PF02954">
    <property type="entry name" value="HTH_8"/>
    <property type="match status" value="1"/>
</dbReference>
<evidence type="ECO:0000259" key="6">
    <source>
        <dbReference type="PROSITE" id="PS50112"/>
    </source>
</evidence>
<dbReference type="PROSITE" id="PS00675">
    <property type="entry name" value="SIGMA54_INTERACT_1"/>
    <property type="match status" value="1"/>
</dbReference>
<comment type="caution">
    <text evidence="7">The sequence shown here is derived from an EMBL/GenBank/DDBJ whole genome shotgun (WGS) entry which is preliminary data.</text>
</comment>
<dbReference type="PRINTS" id="PR01590">
    <property type="entry name" value="HTHFIS"/>
</dbReference>
<dbReference type="SUPFAM" id="SSF46689">
    <property type="entry name" value="Homeodomain-like"/>
    <property type="match status" value="1"/>
</dbReference>
<dbReference type="InterPro" id="IPR058031">
    <property type="entry name" value="AAA_lid_NorR"/>
</dbReference>
<dbReference type="InterPro" id="IPR002197">
    <property type="entry name" value="HTH_Fis"/>
</dbReference>
<dbReference type="SUPFAM" id="SSF52540">
    <property type="entry name" value="P-loop containing nucleoside triphosphate hydrolases"/>
    <property type="match status" value="1"/>
</dbReference>
<dbReference type="Pfam" id="PF00158">
    <property type="entry name" value="Sigma54_activat"/>
    <property type="match status" value="1"/>
</dbReference>
<dbReference type="EMBL" id="JBHSHC010000128">
    <property type="protein sequence ID" value="MFC4769358.1"/>
    <property type="molecule type" value="Genomic_DNA"/>
</dbReference>
<dbReference type="PANTHER" id="PTHR32071">
    <property type="entry name" value="TRANSCRIPTIONAL REGULATORY PROTEIN"/>
    <property type="match status" value="1"/>
</dbReference>
<keyword evidence="4" id="KW-0804">Transcription</keyword>
<dbReference type="PROSITE" id="PS50045">
    <property type="entry name" value="SIGMA54_INTERACT_4"/>
    <property type="match status" value="1"/>
</dbReference>
<keyword evidence="3" id="KW-0805">Transcription regulation</keyword>
<evidence type="ECO:0000256" key="3">
    <source>
        <dbReference type="ARBA" id="ARBA00023015"/>
    </source>
</evidence>
<dbReference type="NCBIfam" id="TIGR00229">
    <property type="entry name" value="sensory_box"/>
    <property type="match status" value="1"/>
</dbReference>
<dbReference type="Gene3D" id="1.10.8.60">
    <property type="match status" value="1"/>
</dbReference>
<evidence type="ECO:0000256" key="2">
    <source>
        <dbReference type="ARBA" id="ARBA00022840"/>
    </source>
</evidence>
<dbReference type="Gene3D" id="3.30.450.20">
    <property type="entry name" value="PAS domain"/>
    <property type="match status" value="1"/>
</dbReference>
<dbReference type="Proteomes" id="UP001596002">
    <property type="component" value="Unassembled WGS sequence"/>
</dbReference>
<feature type="domain" description="Sigma-54 factor interaction" evidence="5">
    <location>
        <begin position="139"/>
        <end position="365"/>
    </location>
</feature>
<name>A0ABV9Q6C4_9BACL</name>
<evidence type="ECO:0000313" key="8">
    <source>
        <dbReference type="Proteomes" id="UP001596002"/>
    </source>
</evidence>
<keyword evidence="2" id="KW-0067">ATP-binding</keyword>
<dbReference type="CDD" id="cd00130">
    <property type="entry name" value="PAS"/>
    <property type="match status" value="1"/>
</dbReference>
<keyword evidence="1" id="KW-0547">Nucleotide-binding</keyword>
<dbReference type="InterPro" id="IPR003593">
    <property type="entry name" value="AAA+_ATPase"/>
</dbReference>
<evidence type="ECO:0000256" key="4">
    <source>
        <dbReference type="ARBA" id="ARBA00023163"/>
    </source>
</evidence>
<dbReference type="PROSITE" id="PS50112">
    <property type="entry name" value="PAS"/>
    <property type="match status" value="1"/>
</dbReference>